<name>A0A0E9R8Y4_ANGAN</name>
<protein>
    <submittedName>
        <fullName evidence="1">Uncharacterized protein</fullName>
    </submittedName>
</protein>
<evidence type="ECO:0000313" key="1">
    <source>
        <dbReference type="EMBL" id="JAH24940.1"/>
    </source>
</evidence>
<proteinExistence type="predicted"/>
<organism evidence="1">
    <name type="scientific">Anguilla anguilla</name>
    <name type="common">European freshwater eel</name>
    <name type="synonym">Muraena anguilla</name>
    <dbReference type="NCBI Taxonomy" id="7936"/>
    <lineage>
        <taxon>Eukaryota</taxon>
        <taxon>Metazoa</taxon>
        <taxon>Chordata</taxon>
        <taxon>Craniata</taxon>
        <taxon>Vertebrata</taxon>
        <taxon>Euteleostomi</taxon>
        <taxon>Actinopterygii</taxon>
        <taxon>Neopterygii</taxon>
        <taxon>Teleostei</taxon>
        <taxon>Anguilliformes</taxon>
        <taxon>Anguillidae</taxon>
        <taxon>Anguilla</taxon>
    </lineage>
</organism>
<accession>A0A0E9R8Y4</accession>
<reference evidence="1" key="2">
    <citation type="journal article" date="2015" name="Fish Shellfish Immunol.">
        <title>Early steps in the European eel (Anguilla anguilla)-Vibrio vulnificus interaction in the gills: Role of the RtxA13 toxin.</title>
        <authorList>
            <person name="Callol A."/>
            <person name="Pajuelo D."/>
            <person name="Ebbesson L."/>
            <person name="Teles M."/>
            <person name="MacKenzie S."/>
            <person name="Amaro C."/>
        </authorList>
    </citation>
    <scope>NUCLEOTIDE SEQUENCE</scope>
</reference>
<sequence>MCVKLHVTRCPSPS</sequence>
<dbReference type="EMBL" id="GBXM01083637">
    <property type="protein sequence ID" value="JAH24940.1"/>
    <property type="molecule type" value="Transcribed_RNA"/>
</dbReference>
<reference evidence="1" key="1">
    <citation type="submission" date="2014-11" db="EMBL/GenBank/DDBJ databases">
        <authorList>
            <person name="Amaro Gonzalez C."/>
        </authorList>
    </citation>
    <scope>NUCLEOTIDE SEQUENCE</scope>
</reference>